<dbReference type="OrthoDB" id="244982at2759"/>
<name>A0A1X0P2E5_9TRYP</name>
<proteinExistence type="predicted"/>
<dbReference type="SUPFAM" id="SSF52058">
    <property type="entry name" value="L domain-like"/>
    <property type="match status" value="1"/>
</dbReference>
<organism evidence="1 2">
    <name type="scientific">Trypanosoma theileri</name>
    <dbReference type="NCBI Taxonomy" id="67003"/>
    <lineage>
        <taxon>Eukaryota</taxon>
        <taxon>Discoba</taxon>
        <taxon>Euglenozoa</taxon>
        <taxon>Kinetoplastea</taxon>
        <taxon>Metakinetoplastina</taxon>
        <taxon>Trypanosomatida</taxon>
        <taxon>Trypanosomatidae</taxon>
        <taxon>Trypanosoma</taxon>
    </lineage>
</organism>
<accession>A0A1X0P2E5</accession>
<dbReference type="Gene3D" id="3.80.10.10">
    <property type="entry name" value="Ribonuclease Inhibitor"/>
    <property type="match status" value="1"/>
</dbReference>
<comment type="caution">
    <text evidence="1">The sequence shown here is derived from an EMBL/GenBank/DDBJ whole genome shotgun (WGS) entry which is preliminary data.</text>
</comment>
<dbReference type="RefSeq" id="XP_028885148.1">
    <property type="nucleotide sequence ID" value="XM_029023952.1"/>
</dbReference>
<protein>
    <submittedName>
        <fullName evidence="1">Putative leucine-rich repeat protein (LRRP)</fullName>
    </submittedName>
</protein>
<dbReference type="VEuPathDB" id="TriTrypDB:TM35_000075060"/>
<gene>
    <name evidence="1" type="ORF">TM35_000075060</name>
</gene>
<dbReference type="Proteomes" id="UP000192257">
    <property type="component" value="Unassembled WGS sequence"/>
</dbReference>
<dbReference type="AlphaFoldDB" id="A0A1X0P2E5"/>
<keyword evidence="2" id="KW-1185">Reference proteome</keyword>
<sequence>MILGVDVLAGIAERLVEEGNERAVCLWYAAHPRTMLSVISTPTGRRRAGRRFPSVEDTGDIVVELNVLQSGVQLNAYESAVPVPVVLSQLALLTAVIKRPSRVRISCKNVRVLEELLLSAQNLSNDTLIMNIITLETVDFSILLERYKRGTGKILEPLQSVEHLTICGRREMDGKLNGICELKNLKTLITLNTKVFSLLPLRGMKNLSDINIRDSSISDSDINILGQLVQLRRLIIDSCNGITSLTSLSNHPSLRYFSAASCRNLRLVSALASIATLDYVNLSHTAVKPDELLECIQGLQSVKFLTLDGLRLPNMQERLWNKDNLRFLSLIRVITSYFDWIIAARCLAELCLDSTGVTEKQLSVVCESLLYLRVLSVCKCLSLKTSLSFLLPLMYMRTVRISHPSLRDDSVVPILREHGVQCLIY</sequence>
<evidence type="ECO:0000313" key="1">
    <source>
        <dbReference type="EMBL" id="ORC91082.1"/>
    </source>
</evidence>
<reference evidence="1 2" key="1">
    <citation type="submission" date="2017-03" db="EMBL/GenBank/DDBJ databases">
        <title>An alternative strategy for trypanosome survival in the mammalian bloodstream revealed through genome and transcriptome analysis of the ubiquitous bovine parasite Trypanosoma (Megatrypanum) theileri.</title>
        <authorList>
            <person name="Kelly S."/>
            <person name="Ivens A."/>
            <person name="Mott A."/>
            <person name="O'Neill E."/>
            <person name="Emms D."/>
            <person name="Macleod O."/>
            <person name="Voorheis P."/>
            <person name="Matthews J."/>
            <person name="Matthews K."/>
            <person name="Carrington M."/>
        </authorList>
    </citation>
    <scope>NUCLEOTIDE SEQUENCE [LARGE SCALE GENOMIC DNA]</scope>
    <source>
        <strain evidence="1">Edinburgh</strain>
    </source>
</reference>
<dbReference type="EMBL" id="NBCO01000007">
    <property type="protein sequence ID" value="ORC91082.1"/>
    <property type="molecule type" value="Genomic_DNA"/>
</dbReference>
<evidence type="ECO:0000313" key="2">
    <source>
        <dbReference type="Proteomes" id="UP000192257"/>
    </source>
</evidence>
<dbReference type="GeneID" id="39983732"/>
<dbReference type="InterPro" id="IPR032675">
    <property type="entry name" value="LRR_dom_sf"/>
</dbReference>